<dbReference type="SUPFAM" id="SSF49863">
    <property type="entry name" value="Hyaluronate lyase-like, C-terminal domain"/>
    <property type="match status" value="1"/>
</dbReference>
<feature type="domain" description="Polysaccharide lyase family 8 central" evidence="7">
    <location>
        <begin position="442"/>
        <end position="702"/>
    </location>
</feature>
<dbReference type="PROSITE" id="PS51318">
    <property type="entry name" value="TAT"/>
    <property type="match status" value="1"/>
</dbReference>
<evidence type="ECO:0000259" key="8">
    <source>
        <dbReference type="Pfam" id="PF02884"/>
    </source>
</evidence>
<dbReference type="InterPro" id="IPR006311">
    <property type="entry name" value="TAT_signal"/>
</dbReference>
<dbReference type="RefSeq" id="WP_212532947.1">
    <property type="nucleotide sequence ID" value="NZ_JAGSOG010000295.1"/>
</dbReference>
<protein>
    <submittedName>
        <fullName evidence="11">Polysaccharide lyase 8 family protein</fullName>
    </submittedName>
</protein>
<evidence type="ECO:0000256" key="5">
    <source>
        <dbReference type="ARBA" id="ARBA00023239"/>
    </source>
</evidence>
<dbReference type="SUPFAM" id="SSF48230">
    <property type="entry name" value="Chondroitin AC/alginate lyase"/>
    <property type="match status" value="1"/>
</dbReference>
<organism evidence="11 12">
    <name type="scientific">Actinospica durhamensis</name>
    <dbReference type="NCBI Taxonomy" id="1508375"/>
    <lineage>
        <taxon>Bacteria</taxon>
        <taxon>Bacillati</taxon>
        <taxon>Actinomycetota</taxon>
        <taxon>Actinomycetes</taxon>
        <taxon>Catenulisporales</taxon>
        <taxon>Actinospicaceae</taxon>
        <taxon>Actinospica</taxon>
    </lineage>
</organism>
<evidence type="ECO:0000256" key="1">
    <source>
        <dbReference type="ARBA" id="ARBA00004613"/>
    </source>
</evidence>
<comment type="subcellular location">
    <subcellularLocation>
        <location evidence="1">Secreted</location>
    </subcellularLocation>
</comment>
<dbReference type="SUPFAM" id="SSF74650">
    <property type="entry name" value="Galactose mutarotase-like"/>
    <property type="match status" value="1"/>
</dbReference>
<dbReference type="GO" id="GO:0016837">
    <property type="term" value="F:carbon-oxygen lyase activity, acting on polysaccharides"/>
    <property type="evidence" value="ECO:0007669"/>
    <property type="project" value="UniProtKB-ARBA"/>
</dbReference>
<dbReference type="Gene3D" id="2.70.98.10">
    <property type="match status" value="1"/>
</dbReference>
<sequence>MNAHPDTDPVSPTHTSGLTRRRLLTAAGLGAGAFALPLGLAASAEASTDPYAALRTTWATYLSGGAIDSSNSAYAPALAGLSAETEAYLSTIQSGSGITALWADLPLGTVSGNLSTTLKRLKAMALAYATPGTSYTGSATLAAAIAAGLDFMVAGPYAATTTTYDSWWDWQIGCTQALEDAAILLYATLTTTQISSYCAVIDAFVPDPTKQLTVASTSTTVSVGSNRLDLCRAVIVRGALGESSTAITTGVAAISPTLPMVLYGDGLYPDYSYLFHKEIAYTGTYGEIFFYDVAALVLLLAGSTWAITDPNLSVVYDAVTAGLAPLVYNGLMLDSVRGRAVSRYSESDAQDGYTAAITLLLYAQAVAASDPTQAAAWQSTALGWLQRNTVTTVTATQQQVVNLTTGAEVAVGASYFGVYGISLAESVLNDTSLTAAAEPVSHDQFPNMARAVHRQPGWAYSLAMSSAYVSRYESINGENLHGWYTGDGMGYLYLAGDAAQFNDAFWDTVNPAMLPGTTADQGTVANSAGQSTLTSSAWAGGSVVAGRYGAVGMHLAAYSTNLTAVKSWFCLDSQVVALGAGITSTSGNDVLTTVENRNLHTIGNNTLYVDGAAQTISAGWSSTVSGVTSACLTGVAGYCFLGSGGADDVTFALTNQTGNWHDVNTSAPTTLADDTRPYLSIAIDHGADPSGAAYAYAILPDATPAQTATYAASPTVTVLSNTTTAQAISDPTLGVTMANFFAAGTAGPITVNAPASVSIQASGTSLSVTVSDPTRTATTVLVTVAVSGYVSVSAANPTVTVLSTAGGQIQLLVETGGSHGAGHSVALSSTGTAPASGTVTTLPATDTTFVRGGTYAAVNYGGETQMDVKNSTASYTRISLLKFDASAVTGTVERAVLWLRGYVDDSNGDQATLTAYGLSGSSWSESTVTYATAPSLGTAYGTGQITTTADWIGLDVTGLVSAAAGGSAAIGVYEPAAGLSVILYTREAAAGTTPFLEVVTT</sequence>
<comment type="caution">
    <text evidence="11">The sequence shown here is derived from an EMBL/GenBank/DDBJ whole genome shotgun (WGS) entry which is preliminary data.</text>
</comment>
<keyword evidence="3" id="KW-0964">Secreted</keyword>
<feature type="domain" description="Polysaccharide lyase family 8 C-terminal" evidence="8">
    <location>
        <begin position="717"/>
        <end position="780"/>
    </location>
</feature>
<evidence type="ECO:0000259" key="9">
    <source>
        <dbReference type="Pfam" id="PF08124"/>
    </source>
</evidence>
<gene>
    <name evidence="11" type="ORF">KDL01_34815</name>
</gene>
<dbReference type="InterPro" id="IPR008929">
    <property type="entry name" value="Chondroitin_lyas"/>
</dbReference>
<dbReference type="InterPro" id="IPR011071">
    <property type="entry name" value="Lyase_8-like_C"/>
</dbReference>
<keyword evidence="5 11" id="KW-0456">Lyase</keyword>
<evidence type="ECO:0000313" key="12">
    <source>
        <dbReference type="Proteomes" id="UP000675781"/>
    </source>
</evidence>
<feature type="active site" evidence="6">
    <location>
        <position position="285"/>
    </location>
</feature>
<dbReference type="EMBL" id="JAGSOG010000295">
    <property type="protein sequence ID" value="MBR7838491.1"/>
    <property type="molecule type" value="Genomic_DNA"/>
</dbReference>
<evidence type="ECO:0000256" key="2">
    <source>
        <dbReference type="ARBA" id="ARBA00006699"/>
    </source>
</evidence>
<dbReference type="Pfam" id="PF02884">
    <property type="entry name" value="Lyase_8_C"/>
    <property type="match status" value="1"/>
</dbReference>
<dbReference type="GO" id="GO:0030246">
    <property type="term" value="F:carbohydrate binding"/>
    <property type="evidence" value="ECO:0007669"/>
    <property type="project" value="InterPro"/>
</dbReference>
<dbReference type="Proteomes" id="UP000675781">
    <property type="component" value="Unassembled WGS sequence"/>
</dbReference>
<dbReference type="GO" id="GO:0005975">
    <property type="term" value="P:carbohydrate metabolic process"/>
    <property type="evidence" value="ECO:0007669"/>
    <property type="project" value="InterPro"/>
</dbReference>
<reference evidence="11" key="1">
    <citation type="submission" date="2021-04" db="EMBL/GenBank/DDBJ databases">
        <title>Genome based classification of Actinospica acidithermotolerans sp. nov., an actinobacterium isolated from an Indonesian hot spring.</title>
        <authorList>
            <person name="Kusuma A.B."/>
            <person name="Putra K.E."/>
            <person name="Nafisah S."/>
            <person name="Loh J."/>
            <person name="Nouioui I."/>
            <person name="Goodfellow M."/>
        </authorList>
    </citation>
    <scope>NUCLEOTIDE SEQUENCE</scope>
    <source>
        <strain evidence="11">CSCA 57</strain>
    </source>
</reference>
<dbReference type="Gene3D" id="2.60.220.10">
    <property type="entry name" value="Polysaccharide lyase family 8-like, C-terminal"/>
    <property type="match status" value="1"/>
</dbReference>
<evidence type="ECO:0000256" key="4">
    <source>
        <dbReference type="ARBA" id="ARBA00022729"/>
    </source>
</evidence>
<evidence type="ECO:0000256" key="6">
    <source>
        <dbReference type="PIRSR" id="PIRSR638970-1"/>
    </source>
</evidence>
<dbReference type="PANTHER" id="PTHR38481:SF1">
    <property type="entry name" value="HYALURONATE LYASE"/>
    <property type="match status" value="1"/>
</dbReference>
<proteinExistence type="inferred from homology"/>
<dbReference type="InterPro" id="IPR038970">
    <property type="entry name" value="Lyase_8"/>
</dbReference>
<comment type="similarity">
    <text evidence="2">Belongs to the polysaccharide lyase 8 family.</text>
</comment>
<dbReference type="Pfam" id="PF24517">
    <property type="entry name" value="CBM96"/>
    <property type="match status" value="1"/>
</dbReference>
<dbReference type="GO" id="GO:0005576">
    <property type="term" value="C:extracellular region"/>
    <property type="evidence" value="ECO:0007669"/>
    <property type="project" value="UniProtKB-SubCell"/>
</dbReference>
<evidence type="ECO:0000313" key="11">
    <source>
        <dbReference type="EMBL" id="MBR7838491.1"/>
    </source>
</evidence>
<evidence type="ECO:0000259" key="7">
    <source>
        <dbReference type="Pfam" id="PF02278"/>
    </source>
</evidence>
<dbReference type="NCBIfam" id="NF033679">
    <property type="entry name" value="DNRLRE_dom"/>
    <property type="match status" value="1"/>
</dbReference>
<dbReference type="PANTHER" id="PTHR38481">
    <property type="entry name" value="HYALURONATE LYASE"/>
    <property type="match status" value="1"/>
</dbReference>
<dbReference type="AlphaFoldDB" id="A0A941EWY7"/>
<dbReference type="Pfam" id="PF02278">
    <property type="entry name" value="Lyase_8"/>
    <property type="match status" value="1"/>
</dbReference>
<evidence type="ECO:0000256" key="3">
    <source>
        <dbReference type="ARBA" id="ARBA00022525"/>
    </source>
</evidence>
<dbReference type="InterPro" id="IPR014718">
    <property type="entry name" value="GH-type_carb-bd"/>
</dbReference>
<dbReference type="CDD" id="cd01083">
    <property type="entry name" value="GAG_Lyase"/>
    <property type="match status" value="1"/>
</dbReference>
<keyword evidence="4" id="KW-0732">Signal</keyword>
<keyword evidence="12" id="KW-1185">Reference proteome</keyword>
<dbReference type="Pfam" id="PF08124">
    <property type="entry name" value="Lyase_8_N"/>
    <property type="match status" value="1"/>
</dbReference>
<dbReference type="Gene3D" id="1.50.10.100">
    <property type="entry name" value="Chondroitin AC/alginate lyase"/>
    <property type="match status" value="1"/>
</dbReference>
<accession>A0A941EWY7</accession>
<name>A0A941EWY7_9ACTN</name>
<feature type="active site" evidence="6">
    <location>
        <position position="276"/>
    </location>
</feature>
<dbReference type="InterPro" id="IPR055372">
    <property type="entry name" value="CBM96"/>
</dbReference>
<evidence type="ECO:0000259" key="10">
    <source>
        <dbReference type="Pfam" id="PF24517"/>
    </source>
</evidence>
<feature type="active site" evidence="6">
    <location>
        <position position="339"/>
    </location>
</feature>
<feature type="domain" description="Carbohydrate-binding module family 96" evidence="10">
    <location>
        <begin position="840"/>
        <end position="998"/>
    </location>
</feature>
<dbReference type="InterPro" id="IPR011013">
    <property type="entry name" value="Gal_mutarotase_sf_dom"/>
</dbReference>
<dbReference type="InterPro" id="IPR012970">
    <property type="entry name" value="Lyase_8_alpha_N"/>
</dbReference>
<dbReference type="InterPro" id="IPR003159">
    <property type="entry name" value="Lyase_8_central_dom"/>
</dbReference>
<dbReference type="InterPro" id="IPR004103">
    <property type="entry name" value="Lyase_8_C"/>
</dbReference>
<feature type="domain" description="Polysaccharide lyase 8 N-terminal alpha-helical" evidence="9">
    <location>
        <begin position="58"/>
        <end position="379"/>
    </location>
</feature>